<comment type="caution">
    <text evidence="2">The sequence shown here is derived from an EMBL/GenBank/DDBJ whole genome shotgun (WGS) entry which is preliminary data.</text>
</comment>
<dbReference type="PANTHER" id="PTHR21248:SF12">
    <property type="entry name" value="CARDIOLIPIN SYNTHASE C"/>
    <property type="match status" value="1"/>
</dbReference>
<dbReference type="InterPro" id="IPR025202">
    <property type="entry name" value="PLD-like_dom"/>
</dbReference>
<name>H0R2X9_9ACTN</name>
<dbReference type="SMART" id="SM00155">
    <property type="entry name" value="PLDc"/>
    <property type="match status" value="1"/>
</dbReference>
<dbReference type="STRING" id="1077974.GOEFS_085_00060"/>
<organism evidence="2 3">
    <name type="scientific">Gordonia effusa NBRC 100432</name>
    <dbReference type="NCBI Taxonomy" id="1077974"/>
    <lineage>
        <taxon>Bacteria</taxon>
        <taxon>Bacillati</taxon>
        <taxon>Actinomycetota</taxon>
        <taxon>Actinomycetes</taxon>
        <taxon>Mycobacteriales</taxon>
        <taxon>Gordoniaceae</taxon>
        <taxon>Gordonia</taxon>
    </lineage>
</organism>
<evidence type="ECO:0000313" key="3">
    <source>
        <dbReference type="Proteomes" id="UP000035034"/>
    </source>
</evidence>
<dbReference type="SUPFAM" id="SSF56024">
    <property type="entry name" value="Phospholipase D/nuclease"/>
    <property type="match status" value="1"/>
</dbReference>
<evidence type="ECO:0000313" key="2">
    <source>
        <dbReference type="EMBL" id="GAB19430.1"/>
    </source>
</evidence>
<dbReference type="PROSITE" id="PS50035">
    <property type="entry name" value="PLD"/>
    <property type="match status" value="1"/>
</dbReference>
<sequence length="362" mass="39488">MLQEWVATWSVARRGNSWTMPQHLPPVTFRSMQQITELADRHVFAALETARSNVLLASPYLGARIAFRLSDMAAHSHASWQLLTALDPWAAAGGYLAQPGLRALLDAGVEVRDLRRLHAKTYLVDEEFGLIGSANLTDTGLGGGARPNAELSAHLDKQGVAKARAVVEAWWQEAEPIDTERLDAFAAEVDALPRMPRTRPTPTAPANLEDGAIEQLLSDTRDPGRKLWVKAQTLHDELAPWRAPHWFSNHGGRGRPRIETGDLVAIYSTPHHGIIAIVEVTSDSREDPSFVRRQRGWASDEPVKHPWVNNTAPRLVPTDLTVVDPVAVGMSAGQVSSLQGGWIGLPPEVFTSVVRALADGGA</sequence>
<dbReference type="AlphaFoldDB" id="H0R2X9"/>
<keyword evidence="3" id="KW-1185">Reference proteome</keyword>
<dbReference type="PANTHER" id="PTHR21248">
    <property type="entry name" value="CARDIOLIPIN SYNTHASE"/>
    <property type="match status" value="1"/>
</dbReference>
<dbReference type="Proteomes" id="UP000035034">
    <property type="component" value="Unassembled WGS sequence"/>
</dbReference>
<dbReference type="Pfam" id="PF13091">
    <property type="entry name" value="PLDc_2"/>
    <property type="match status" value="1"/>
</dbReference>
<feature type="domain" description="PLD phosphodiesterase" evidence="1">
    <location>
        <begin position="113"/>
        <end position="140"/>
    </location>
</feature>
<accession>H0R2X9</accession>
<dbReference type="Gene3D" id="3.30.870.10">
    <property type="entry name" value="Endonuclease Chain A"/>
    <property type="match status" value="1"/>
</dbReference>
<dbReference type="OrthoDB" id="4752397at2"/>
<proteinExistence type="predicted"/>
<dbReference type="GO" id="GO:0030572">
    <property type="term" value="F:phosphatidyltransferase activity"/>
    <property type="evidence" value="ECO:0007669"/>
    <property type="project" value="UniProtKB-ARBA"/>
</dbReference>
<gene>
    <name evidence="2" type="ORF">GOEFS_085_00060</name>
</gene>
<reference evidence="2 3" key="1">
    <citation type="submission" date="2011-12" db="EMBL/GenBank/DDBJ databases">
        <title>Whole genome shotgun sequence of Gordonia effusa NBRC 100432.</title>
        <authorList>
            <person name="Yoshida I."/>
            <person name="Takarada H."/>
            <person name="Hosoyama A."/>
            <person name="Tsuchikane K."/>
            <person name="Katsumata H."/>
            <person name="Yamazaki S."/>
            <person name="Fujita N."/>
        </authorList>
    </citation>
    <scope>NUCLEOTIDE SEQUENCE [LARGE SCALE GENOMIC DNA]</scope>
    <source>
        <strain evidence="2 3">NBRC 100432</strain>
    </source>
</reference>
<dbReference type="GO" id="GO:0032049">
    <property type="term" value="P:cardiolipin biosynthetic process"/>
    <property type="evidence" value="ECO:0007669"/>
    <property type="project" value="UniProtKB-ARBA"/>
</dbReference>
<evidence type="ECO:0000259" key="1">
    <source>
        <dbReference type="PROSITE" id="PS50035"/>
    </source>
</evidence>
<protein>
    <recommendedName>
        <fullName evidence="1">PLD phosphodiesterase domain-containing protein</fullName>
    </recommendedName>
</protein>
<dbReference type="InterPro" id="IPR001736">
    <property type="entry name" value="PLipase_D/transphosphatidylase"/>
</dbReference>
<dbReference type="EMBL" id="BAEH01000085">
    <property type="protein sequence ID" value="GAB19430.1"/>
    <property type="molecule type" value="Genomic_DNA"/>
</dbReference>